<dbReference type="InterPro" id="IPR027351">
    <property type="entry name" value="(+)RNA_virus_helicase_core_dom"/>
</dbReference>
<feature type="region of interest" description="Disordered" evidence="1">
    <location>
        <begin position="248"/>
        <end position="270"/>
    </location>
</feature>
<proteinExistence type="predicted"/>
<dbReference type="Pfam" id="PF01443">
    <property type="entry name" value="Viral_helicase1"/>
    <property type="match status" value="1"/>
</dbReference>
<evidence type="ECO:0000313" key="4">
    <source>
        <dbReference type="Proteomes" id="UP000249218"/>
    </source>
</evidence>
<sequence length="270" mass="29786">MASILANGFNPNEKCHRLTVDEALMNHFGAIVMAVKLSGASEVVLIGDVNQLPYLDRENLFPLKYTRPYLVAGITQELLYTHRNPMDVAFALSVVHSKTSLSHVHSLSLKGFTGAQVSITAQNTLFLAHTQEEKSSFISQGYGSGEGSRTLTIYEAQGLTYDNVVIINTKSRKLQIHDSVSHAVVAVSRHTASCVYYTDDADDATGRFIKRAMDAPIKTVVEYNLKTAMQHRDSTVINTEELVMAYSYDDDDDDDSRPISVTATASTPYR</sequence>
<feature type="compositionally biased region" description="Polar residues" evidence="1">
    <location>
        <begin position="259"/>
        <end position="270"/>
    </location>
</feature>
<feature type="domain" description="(+)RNA virus helicase C-terminal" evidence="2">
    <location>
        <begin position="1"/>
        <end position="231"/>
    </location>
</feature>
<evidence type="ECO:0000313" key="3">
    <source>
        <dbReference type="EMBL" id="PZC76862.1"/>
    </source>
</evidence>
<keyword evidence="4" id="KW-1185">Reference proteome</keyword>
<dbReference type="EMBL" id="KZ149943">
    <property type="protein sequence ID" value="PZC76862.1"/>
    <property type="molecule type" value="Genomic_DNA"/>
</dbReference>
<name>A0A2W1BP87_HELAM</name>
<organism evidence="3 4">
    <name type="scientific">Helicoverpa armigera</name>
    <name type="common">Cotton bollworm</name>
    <name type="synonym">Heliothis armigera</name>
    <dbReference type="NCBI Taxonomy" id="29058"/>
    <lineage>
        <taxon>Eukaryota</taxon>
        <taxon>Metazoa</taxon>
        <taxon>Ecdysozoa</taxon>
        <taxon>Arthropoda</taxon>
        <taxon>Hexapoda</taxon>
        <taxon>Insecta</taxon>
        <taxon>Pterygota</taxon>
        <taxon>Neoptera</taxon>
        <taxon>Endopterygota</taxon>
        <taxon>Lepidoptera</taxon>
        <taxon>Glossata</taxon>
        <taxon>Ditrysia</taxon>
        <taxon>Noctuoidea</taxon>
        <taxon>Noctuidae</taxon>
        <taxon>Heliothinae</taxon>
        <taxon>Helicoverpa</taxon>
    </lineage>
</organism>
<dbReference type="GO" id="GO:0005524">
    <property type="term" value="F:ATP binding"/>
    <property type="evidence" value="ECO:0007669"/>
    <property type="project" value="InterPro"/>
</dbReference>
<reference evidence="3 4" key="1">
    <citation type="journal article" date="2017" name="BMC Biol.">
        <title>Genomic innovations, transcriptional plasticity and gene loss underlying the evolution and divergence of two highly polyphagous and invasive Helicoverpa pest species.</title>
        <authorList>
            <person name="Pearce S.L."/>
            <person name="Clarke D.F."/>
            <person name="East P.D."/>
            <person name="Elfekih S."/>
            <person name="Gordon K.H."/>
            <person name="Jermiin L.S."/>
            <person name="McGaughran A."/>
            <person name="Oakeshott J.G."/>
            <person name="Papanikolaou A."/>
            <person name="Perera O.P."/>
            <person name="Rane R.V."/>
            <person name="Richards S."/>
            <person name="Tay W.T."/>
            <person name="Walsh T.K."/>
            <person name="Anderson A."/>
            <person name="Anderson C.J."/>
            <person name="Asgari S."/>
            <person name="Board P.G."/>
            <person name="Bretschneider A."/>
            <person name="Campbell P.M."/>
            <person name="Chertemps T."/>
            <person name="Christeller J.T."/>
            <person name="Coppin C.W."/>
            <person name="Downes S.J."/>
            <person name="Duan G."/>
            <person name="Farnsworth C.A."/>
            <person name="Good R.T."/>
            <person name="Han L.B."/>
            <person name="Han Y.C."/>
            <person name="Hatje K."/>
            <person name="Horne I."/>
            <person name="Huang Y.P."/>
            <person name="Hughes D.S."/>
            <person name="Jacquin-Joly E."/>
            <person name="James W."/>
            <person name="Jhangiani S."/>
            <person name="Kollmar M."/>
            <person name="Kuwar S.S."/>
            <person name="Li S."/>
            <person name="Liu N.Y."/>
            <person name="Maibeche M.T."/>
            <person name="Miller J.R."/>
            <person name="Montagne N."/>
            <person name="Perry T."/>
            <person name="Qu J."/>
            <person name="Song S.V."/>
            <person name="Sutton G.G."/>
            <person name="Vogel H."/>
            <person name="Walenz B.P."/>
            <person name="Xu W."/>
            <person name="Zhang H.J."/>
            <person name="Zou Z."/>
            <person name="Batterham P."/>
            <person name="Edwards O.R."/>
            <person name="Feyereisen R."/>
            <person name="Gibbs R.A."/>
            <person name="Heckel D.G."/>
            <person name="McGrath A."/>
            <person name="Robin C."/>
            <person name="Scherer S.E."/>
            <person name="Worley K.C."/>
            <person name="Wu Y.D."/>
        </authorList>
    </citation>
    <scope>NUCLEOTIDE SEQUENCE [LARGE SCALE GENOMIC DNA]</scope>
    <source>
        <strain evidence="3">Harm_GR_Male_#8</strain>
        <tissue evidence="3">Whole organism</tissue>
    </source>
</reference>
<accession>A0A2W1BP87</accession>
<dbReference type="PROSITE" id="PS51657">
    <property type="entry name" value="PSRV_HELICASE"/>
    <property type="match status" value="1"/>
</dbReference>
<protein>
    <recommendedName>
        <fullName evidence="2">(+)RNA virus helicase C-terminal domain-containing protein</fullName>
    </recommendedName>
</protein>
<evidence type="ECO:0000256" key="1">
    <source>
        <dbReference type="SAM" id="MobiDB-lite"/>
    </source>
</evidence>
<dbReference type="Proteomes" id="UP000249218">
    <property type="component" value="Unassembled WGS sequence"/>
</dbReference>
<dbReference type="InterPro" id="IPR027417">
    <property type="entry name" value="P-loop_NTPase"/>
</dbReference>
<dbReference type="SUPFAM" id="SSF52540">
    <property type="entry name" value="P-loop containing nucleoside triphosphate hydrolases"/>
    <property type="match status" value="1"/>
</dbReference>
<gene>
    <name evidence="3" type="primary">HaOG204044</name>
    <name evidence="3" type="ORF">B5X24_HaOG204044</name>
</gene>
<dbReference type="Gene3D" id="3.40.50.300">
    <property type="entry name" value="P-loop containing nucleotide triphosphate hydrolases"/>
    <property type="match status" value="2"/>
</dbReference>
<dbReference type="AlphaFoldDB" id="A0A2W1BP87"/>
<evidence type="ECO:0000259" key="2">
    <source>
        <dbReference type="PROSITE" id="PS51657"/>
    </source>
</evidence>